<accession>A0A7U8C5N3</accession>
<keyword evidence="14" id="KW-1185">Reference proteome</keyword>
<dbReference type="PANTHER" id="PTHR43693">
    <property type="entry name" value="PROTEIN PHOSPHATASE CHEZ"/>
    <property type="match status" value="1"/>
</dbReference>
<organism evidence="13 14">
    <name type="scientific">Neptuniibacter caesariensis</name>
    <dbReference type="NCBI Taxonomy" id="207954"/>
    <lineage>
        <taxon>Bacteria</taxon>
        <taxon>Pseudomonadati</taxon>
        <taxon>Pseudomonadota</taxon>
        <taxon>Gammaproteobacteria</taxon>
        <taxon>Oceanospirillales</taxon>
        <taxon>Oceanospirillaceae</taxon>
        <taxon>Neptuniibacter</taxon>
    </lineage>
</organism>
<dbReference type="PANTHER" id="PTHR43693:SF1">
    <property type="entry name" value="PROTEIN PHOSPHATASE CHEZ"/>
    <property type="match status" value="1"/>
</dbReference>
<evidence type="ECO:0000256" key="7">
    <source>
        <dbReference type="ARBA" id="ARBA00022801"/>
    </source>
</evidence>
<name>A0A7U8C5N3_NEPCE</name>
<dbReference type="RefSeq" id="WP_007021043.1">
    <property type="nucleotide sequence ID" value="NZ_CH724125.1"/>
</dbReference>
<dbReference type="GO" id="GO:0005737">
    <property type="term" value="C:cytoplasm"/>
    <property type="evidence" value="ECO:0007669"/>
    <property type="project" value="UniProtKB-SubCell"/>
</dbReference>
<evidence type="ECO:0000256" key="10">
    <source>
        <dbReference type="PIRNR" id="PIRNR002884"/>
    </source>
</evidence>
<evidence type="ECO:0000256" key="12">
    <source>
        <dbReference type="SAM" id="MobiDB-lite"/>
    </source>
</evidence>
<evidence type="ECO:0000256" key="5">
    <source>
        <dbReference type="ARBA" id="ARBA00022500"/>
    </source>
</evidence>
<dbReference type="InterPro" id="IPR050992">
    <property type="entry name" value="CheZ_family_phosphatases"/>
</dbReference>
<evidence type="ECO:0000256" key="6">
    <source>
        <dbReference type="ARBA" id="ARBA00022779"/>
    </source>
</evidence>
<dbReference type="GO" id="GO:0050920">
    <property type="term" value="P:regulation of chemotaxis"/>
    <property type="evidence" value="ECO:0007669"/>
    <property type="project" value="InterPro"/>
</dbReference>
<evidence type="ECO:0000256" key="3">
    <source>
        <dbReference type="ARBA" id="ARBA00018484"/>
    </source>
</evidence>
<evidence type="ECO:0000256" key="2">
    <source>
        <dbReference type="ARBA" id="ARBA00005908"/>
    </source>
</evidence>
<comment type="subcellular location">
    <subcellularLocation>
        <location evidence="1 10">Cytoplasm</location>
    </subcellularLocation>
</comment>
<evidence type="ECO:0000256" key="8">
    <source>
        <dbReference type="ARBA" id="ARBA00022912"/>
    </source>
</evidence>
<keyword evidence="5 10" id="KW-0145">Chemotaxis</keyword>
<dbReference type="GO" id="GO:0006935">
    <property type="term" value="P:chemotaxis"/>
    <property type="evidence" value="ECO:0007669"/>
    <property type="project" value="UniProtKB-KW"/>
</dbReference>
<dbReference type="GO" id="GO:0097588">
    <property type="term" value="P:archaeal or bacterial-type flagellum-dependent cell motility"/>
    <property type="evidence" value="ECO:0007669"/>
    <property type="project" value="UniProtKB-KW"/>
</dbReference>
<dbReference type="Pfam" id="PF04344">
    <property type="entry name" value="CheZ"/>
    <property type="match status" value="1"/>
</dbReference>
<feature type="site" description="Enhances dephosphorylation of CheY-P" evidence="11">
    <location>
        <position position="185"/>
    </location>
</feature>
<evidence type="ECO:0000256" key="9">
    <source>
        <dbReference type="ARBA" id="ARBA00029599"/>
    </source>
</evidence>
<comment type="subunit">
    <text evidence="10">Homodimer.</text>
</comment>
<evidence type="ECO:0000313" key="14">
    <source>
        <dbReference type="Proteomes" id="UP000002171"/>
    </source>
</evidence>
<dbReference type="EC" id="3.1.3.-" evidence="10"/>
<proteinExistence type="inferred from homology"/>
<dbReference type="InterPro" id="IPR007439">
    <property type="entry name" value="Chemotax_Pase_CheZ"/>
</dbReference>
<evidence type="ECO:0000313" key="13">
    <source>
        <dbReference type="EMBL" id="EAR60560.1"/>
    </source>
</evidence>
<evidence type="ECO:0000256" key="11">
    <source>
        <dbReference type="PIRSR" id="PIRSR002884-1"/>
    </source>
</evidence>
<dbReference type="GO" id="GO:0009288">
    <property type="term" value="C:bacterial-type flagellum"/>
    <property type="evidence" value="ECO:0007669"/>
    <property type="project" value="InterPro"/>
</dbReference>
<dbReference type="GO" id="GO:0004721">
    <property type="term" value="F:phosphoprotein phosphatase activity"/>
    <property type="evidence" value="ECO:0007669"/>
    <property type="project" value="UniProtKB-KW"/>
</dbReference>
<evidence type="ECO:0000256" key="4">
    <source>
        <dbReference type="ARBA" id="ARBA00022490"/>
    </source>
</evidence>
<comment type="similarity">
    <text evidence="2 10">Belongs to the CheZ family.</text>
</comment>
<dbReference type="SUPFAM" id="SSF75708">
    <property type="entry name" value="Chemotaxis phosphatase CheZ"/>
    <property type="match status" value="1"/>
</dbReference>
<dbReference type="Proteomes" id="UP000002171">
    <property type="component" value="Unassembled WGS sequence"/>
</dbReference>
<keyword evidence="4 10" id="KW-0963">Cytoplasm</keyword>
<gene>
    <name evidence="13" type="ORF">MED92_16890</name>
</gene>
<evidence type="ECO:0000256" key="1">
    <source>
        <dbReference type="ARBA" id="ARBA00004496"/>
    </source>
</evidence>
<dbReference type="PIRSF" id="PIRSF002884">
    <property type="entry name" value="CheZ"/>
    <property type="match status" value="1"/>
</dbReference>
<protein>
    <recommendedName>
        <fullName evidence="3 10">Protein phosphatase CheZ</fullName>
        <ecNumber evidence="10">3.1.3.-</ecNumber>
    </recommendedName>
    <alternativeName>
        <fullName evidence="9 10">Chemotaxis protein CheZ</fullName>
    </alternativeName>
</protein>
<reference evidence="13 14" key="1">
    <citation type="submission" date="2006-02" db="EMBL/GenBank/DDBJ databases">
        <authorList>
            <person name="Pinhassi J."/>
            <person name="Pedros-Alio C."/>
            <person name="Ferriera S."/>
            <person name="Johnson J."/>
            <person name="Kravitz S."/>
            <person name="Halpern A."/>
            <person name="Remington K."/>
            <person name="Beeson K."/>
            <person name="Tran B."/>
            <person name="Rogers Y.-H."/>
            <person name="Friedman R."/>
            <person name="Venter J.C."/>
        </authorList>
    </citation>
    <scope>NUCLEOTIDE SEQUENCE [LARGE SCALE GENOMIC DNA]</scope>
    <source>
        <strain evidence="13 14">MED92</strain>
    </source>
</reference>
<comment type="caution">
    <text evidence="13">The sequence shown here is derived from an EMBL/GenBank/DDBJ whole genome shotgun (WGS) entry which is preliminary data.</text>
</comment>
<keyword evidence="6 10" id="KW-0283">Flagellar rotation</keyword>
<sequence length="264" mass="29429">MISGTGKGFGHFEMELQLKAQELVSVLNEGNLSDAMDIIQELHEFRHKTFFTEVGHLTRGLHEAIKAFSSELGSSLQLDDESAPEDADAADRLNYVIEVTEKNAHETMDRVDKALGLVDQLDSQSERFKDLLLLVGQLEKEHDSLNGVYDRTCAVKEESEKTIETLRTELTDIVVSQSYQDITGQLIRRVINLVTNVETHLISLMEMAAKVEKLSGIEVQPTTETDQENKKNPIQAEGPQVKKDSADVVSNQDEVDDLLSSLGF</sequence>
<keyword evidence="7 10" id="KW-0378">Hydrolase</keyword>
<keyword evidence="8 10" id="KW-0904">Protein phosphatase</keyword>
<dbReference type="Gene3D" id="1.10.287.500">
    <property type="entry name" value="Helix hairpin bin"/>
    <property type="match status" value="1"/>
</dbReference>
<dbReference type="AlphaFoldDB" id="A0A7U8C5N3"/>
<dbReference type="EMBL" id="AAOW01000016">
    <property type="protein sequence ID" value="EAR60560.1"/>
    <property type="molecule type" value="Genomic_DNA"/>
</dbReference>
<comment type="function">
    <text evidence="10">Plays an important role in bacterial chemotaxis signal transduction pathway by accelerating the dephosphorylation of phosphorylated CheY (CheY-P).</text>
</comment>
<feature type="region of interest" description="Disordered" evidence="12">
    <location>
        <begin position="221"/>
        <end position="250"/>
    </location>
</feature>
<dbReference type="OrthoDB" id="9773007at2"/>